<dbReference type="Gene3D" id="1.10.3260.10">
    <property type="entry name" value="DNA ligase, ATP-dependent, N-terminal domain"/>
    <property type="match status" value="1"/>
</dbReference>
<keyword evidence="7 14" id="KW-0547">Nucleotide-binding</keyword>
<feature type="domain" description="ATP-dependent DNA ligase family profile" evidence="16">
    <location>
        <begin position="327"/>
        <end position="456"/>
    </location>
</feature>
<dbReference type="GO" id="GO:0071897">
    <property type="term" value="P:DNA biosynthetic process"/>
    <property type="evidence" value="ECO:0007669"/>
    <property type="project" value="InterPro"/>
</dbReference>
<keyword evidence="3 14" id="KW-0436">Ligase</keyword>
<dbReference type="InterPro" id="IPR050191">
    <property type="entry name" value="ATP-dep_DNA_ligase"/>
</dbReference>
<dbReference type="EMBL" id="LQMQ01000056">
    <property type="protein sequence ID" value="KUO39737.1"/>
    <property type="molecule type" value="Genomic_DNA"/>
</dbReference>
<evidence type="ECO:0000256" key="14">
    <source>
        <dbReference type="HAMAP-Rule" id="MF_00407"/>
    </source>
</evidence>
<feature type="binding site" evidence="14">
    <location>
        <position position="415"/>
    </location>
    <ligand>
        <name>ATP</name>
        <dbReference type="ChEBI" id="CHEBI:30616"/>
    </ligand>
</feature>
<dbReference type="InterPro" id="IPR016059">
    <property type="entry name" value="DNA_ligase_ATP-dep_CS"/>
</dbReference>
<evidence type="ECO:0000256" key="7">
    <source>
        <dbReference type="ARBA" id="ARBA00022741"/>
    </source>
</evidence>
<dbReference type="GO" id="GO:0006310">
    <property type="term" value="P:DNA recombination"/>
    <property type="evidence" value="ECO:0007669"/>
    <property type="project" value="UniProtKB-UniRule"/>
</dbReference>
<feature type="binding site" evidence="14">
    <location>
        <position position="421"/>
    </location>
    <ligand>
        <name>ATP</name>
        <dbReference type="ChEBI" id="CHEBI:30616"/>
    </ligand>
</feature>
<dbReference type="PROSITE" id="PS00697">
    <property type="entry name" value="DNA_LIGASE_A1"/>
    <property type="match status" value="1"/>
</dbReference>
<keyword evidence="11 14" id="KW-0233">DNA recombination</keyword>
<dbReference type="GO" id="GO:0006273">
    <property type="term" value="P:lagging strand elongation"/>
    <property type="evidence" value="ECO:0007669"/>
    <property type="project" value="TreeGrafter"/>
</dbReference>
<comment type="similarity">
    <text evidence="1 14 15">Belongs to the ATP-dependent DNA ligase family.</text>
</comment>
<keyword evidence="10 14" id="KW-0460">Magnesium</keyword>
<dbReference type="STRING" id="1776334.APZ16_03790"/>
<evidence type="ECO:0000313" key="17">
    <source>
        <dbReference type="EMBL" id="KUO39737.1"/>
    </source>
</evidence>
<keyword evidence="8 14" id="KW-0227">DNA damage</keyword>
<evidence type="ECO:0000259" key="16">
    <source>
        <dbReference type="PROSITE" id="PS50160"/>
    </source>
</evidence>
<dbReference type="InterPro" id="IPR012308">
    <property type="entry name" value="DNA_ligase_ATP-dep_N"/>
</dbReference>
<evidence type="ECO:0000256" key="15">
    <source>
        <dbReference type="RuleBase" id="RU004196"/>
    </source>
</evidence>
<keyword evidence="6 14" id="KW-0479">Metal-binding</keyword>
<evidence type="ECO:0000256" key="6">
    <source>
        <dbReference type="ARBA" id="ARBA00022723"/>
    </source>
</evidence>
<evidence type="ECO:0000256" key="12">
    <source>
        <dbReference type="ARBA" id="ARBA00023204"/>
    </source>
</evidence>
<dbReference type="Pfam" id="PF04679">
    <property type="entry name" value="DNA_ligase_A_C"/>
    <property type="match status" value="1"/>
</dbReference>
<keyword evidence="5 14" id="KW-0235">DNA replication</keyword>
<dbReference type="Proteomes" id="UP000074294">
    <property type="component" value="Unassembled WGS sequence"/>
</dbReference>
<sequence>MYYLTLAEAFERLEKTPSYLEKNSIIAELLRQTPPEEIERVVLLLLGRTTPAYVSQETGVGLAQLKKAVANASGYSLSEVERLMREIGDLGEVARKLMEKKKQVTLFTERLTVKRVFEGIRRLPEITGEGSVDRKIIAISELLTSSQPLEAKFIVRTVLGDLRIGVAEGRLRDAIAAAFKVDPEEVEHAYMLTTDYSLVARAAAEGGAKGLRQLGVMVGHPVSPMLAQRAEDIAEILERMKGKAAFEIKLDGIRIQAHKDGEKIYLFTRRMEDYTSMFPDLIPPLRQALKPRQVIVDGELVALDKKTGKPMPFQEVLKRRRKYGVEESAEAIPVEFNIFDVLLVDGKAMLDEPYVKRRETLEKIVEEVEGRVKLVEQRVLSDAEKIKEFSDYAIKIGHEGLVAKELNSTYRAGRREFLWLKLKPVLETLDLVVVGGLYGKGKRAGVFGSYVLAARDAETGKFKTVTKCGSGYTDEDLVELTKMFKKLQIREPHEDVEIEIDCDAYFKPEVVFETAYEEIQVSPAEKHTSGMGLRFPRFIRVREDRRPEEATTVQEIEELFELQERRKGKRA</sequence>
<dbReference type="InterPro" id="IPR012340">
    <property type="entry name" value="NA-bd_OB-fold"/>
</dbReference>
<dbReference type="GO" id="GO:0046872">
    <property type="term" value="F:metal ion binding"/>
    <property type="evidence" value="ECO:0007669"/>
    <property type="project" value="UniProtKB-KW"/>
</dbReference>
<name>A0A147JTA8_HADYE</name>
<comment type="catalytic activity">
    <reaction evidence="14">
        <text>ATP + (deoxyribonucleotide)n-3'-hydroxyl + 5'-phospho-(deoxyribonucleotide)m = (deoxyribonucleotide)n+m + AMP + diphosphate.</text>
        <dbReference type="EC" id="6.5.1.1"/>
    </reaction>
</comment>
<feature type="binding site" evidence="14">
    <location>
        <position position="299"/>
    </location>
    <ligand>
        <name>ATP</name>
        <dbReference type="ChEBI" id="CHEBI:30616"/>
    </ligand>
</feature>
<dbReference type="InterPro" id="IPR022865">
    <property type="entry name" value="DNA_ligae_ATP-dep_bac/arc"/>
</dbReference>
<keyword evidence="13 14" id="KW-0131">Cell cycle</keyword>
<feature type="binding site" evidence="14">
    <location>
        <position position="254"/>
    </location>
    <ligand>
        <name>ATP</name>
        <dbReference type="ChEBI" id="CHEBI:30616"/>
    </ligand>
</feature>
<keyword evidence="4 14" id="KW-0132">Cell division</keyword>
<feature type="binding site" evidence="14">
    <location>
        <position position="269"/>
    </location>
    <ligand>
        <name>ATP</name>
        <dbReference type="ChEBI" id="CHEBI:30616"/>
    </ligand>
</feature>
<dbReference type="InterPro" id="IPR036599">
    <property type="entry name" value="DNA_ligase_N_sf"/>
</dbReference>
<dbReference type="FunFam" id="3.30.470.30:FF:000012">
    <property type="entry name" value="Probable DNA ligase"/>
    <property type="match status" value="1"/>
</dbReference>
<evidence type="ECO:0000313" key="18">
    <source>
        <dbReference type="Proteomes" id="UP000074294"/>
    </source>
</evidence>
<evidence type="ECO:0000256" key="4">
    <source>
        <dbReference type="ARBA" id="ARBA00022618"/>
    </source>
</evidence>
<evidence type="ECO:0000256" key="5">
    <source>
        <dbReference type="ARBA" id="ARBA00022705"/>
    </source>
</evidence>
<dbReference type="Gene3D" id="3.30.470.30">
    <property type="entry name" value="DNA ligase/mRNA capping enzyme"/>
    <property type="match status" value="1"/>
</dbReference>
<organism evidence="17 18">
    <name type="scientific">Hadarchaeum yellowstonense</name>
    <dbReference type="NCBI Taxonomy" id="1776334"/>
    <lineage>
        <taxon>Archaea</taxon>
        <taxon>Methanobacteriati</taxon>
        <taxon>Candidatus Hadarchaeota</taxon>
        <taxon>Candidatus Hadarchaeia</taxon>
        <taxon>Candidatus Hadarchaeales</taxon>
        <taxon>Candidatus Hadarchaeaceae</taxon>
        <taxon>Candidatus Hadarchaeum</taxon>
    </lineage>
</organism>
<dbReference type="PANTHER" id="PTHR45674:SF7">
    <property type="entry name" value="DNA LIGASE"/>
    <property type="match status" value="1"/>
</dbReference>
<dbReference type="GO" id="GO:0003910">
    <property type="term" value="F:DNA ligase (ATP) activity"/>
    <property type="evidence" value="ECO:0007669"/>
    <property type="project" value="UniProtKB-UniRule"/>
</dbReference>
<keyword evidence="12 14" id="KW-0234">DNA repair</keyword>
<evidence type="ECO:0000256" key="8">
    <source>
        <dbReference type="ARBA" id="ARBA00022763"/>
    </source>
</evidence>
<dbReference type="Pfam" id="PF04675">
    <property type="entry name" value="DNA_ligase_A_N"/>
    <property type="match status" value="1"/>
</dbReference>
<dbReference type="SUPFAM" id="SSF117018">
    <property type="entry name" value="ATP-dependent DNA ligase DNA-binding domain"/>
    <property type="match status" value="1"/>
</dbReference>
<dbReference type="InterPro" id="IPR000977">
    <property type="entry name" value="DNA_ligase_ATP-dep"/>
</dbReference>
<comment type="caution">
    <text evidence="17">The sequence shown here is derived from an EMBL/GenBank/DDBJ whole genome shotgun (WGS) entry which is preliminary data.</text>
</comment>
<dbReference type="PROSITE" id="PS50160">
    <property type="entry name" value="DNA_LIGASE_A3"/>
    <property type="match status" value="1"/>
</dbReference>
<dbReference type="AlphaFoldDB" id="A0A147JTA8"/>
<gene>
    <name evidence="14" type="primary">lig</name>
    <name evidence="17" type="ORF">APZ16_03790</name>
</gene>
<dbReference type="SUPFAM" id="SSF50249">
    <property type="entry name" value="Nucleic acid-binding proteins"/>
    <property type="match status" value="1"/>
</dbReference>
<feature type="binding site" evidence="14">
    <location>
        <position position="339"/>
    </location>
    <ligand>
        <name>ATP</name>
        <dbReference type="ChEBI" id="CHEBI:30616"/>
    </ligand>
</feature>
<comment type="cofactor">
    <cofactor evidence="14">
        <name>Mg(2+)</name>
        <dbReference type="ChEBI" id="CHEBI:18420"/>
    </cofactor>
</comment>
<comment type="function">
    <text evidence="14">DNA ligase that seals nicks in double-stranded DNA during DNA replication, DNA recombination and DNA repair.</text>
</comment>
<evidence type="ECO:0000256" key="1">
    <source>
        <dbReference type="ARBA" id="ARBA00007572"/>
    </source>
</evidence>
<dbReference type="HAMAP" id="MF_00407">
    <property type="entry name" value="DNA_ligase"/>
    <property type="match status" value="1"/>
</dbReference>
<dbReference type="EC" id="6.5.1.1" evidence="14"/>
<dbReference type="GO" id="GO:0005524">
    <property type="term" value="F:ATP binding"/>
    <property type="evidence" value="ECO:0007669"/>
    <property type="project" value="UniProtKB-UniRule"/>
</dbReference>
<dbReference type="PANTHER" id="PTHR45674">
    <property type="entry name" value="DNA LIGASE 1/3 FAMILY MEMBER"/>
    <property type="match status" value="1"/>
</dbReference>
<feature type="active site" description="N6-AMP-lysine intermediate" evidence="14">
    <location>
        <position position="249"/>
    </location>
</feature>
<dbReference type="FunFam" id="1.10.3260.10:FF:000007">
    <property type="entry name" value="DNA ligase"/>
    <property type="match status" value="1"/>
</dbReference>
<dbReference type="Pfam" id="PF01068">
    <property type="entry name" value="DNA_ligase_A_M"/>
    <property type="match status" value="1"/>
</dbReference>
<dbReference type="NCBIfam" id="TIGR00574">
    <property type="entry name" value="dnl1"/>
    <property type="match status" value="1"/>
</dbReference>
<evidence type="ECO:0000256" key="3">
    <source>
        <dbReference type="ARBA" id="ARBA00022598"/>
    </source>
</evidence>
<dbReference type="InterPro" id="IPR012309">
    <property type="entry name" value="DNA_ligase_ATP-dep_C"/>
</dbReference>
<keyword evidence="9 14" id="KW-0067">ATP-binding</keyword>
<protein>
    <recommendedName>
        <fullName evidence="2 14">DNA ligase</fullName>
        <ecNumber evidence="14">6.5.1.1</ecNumber>
    </recommendedName>
    <alternativeName>
        <fullName evidence="14">Polydeoxyribonucleotide synthase [ATP]</fullName>
    </alternativeName>
</protein>
<dbReference type="Gene3D" id="2.40.50.140">
    <property type="entry name" value="Nucleic acid-binding proteins"/>
    <property type="match status" value="1"/>
</dbReference>
<evidence type="ECO:0000256" key="10">
    <source>
        <dbReference type="ARBA" id="ARBA00022842"/>
    </source>
</evidence>
<dbReference type="SUPFAM" id="SSF56091">
    <property type="entry name" value="DNA ligase/mRNA capping enzyme, catalytic domain"/>
    <property type="match status" value="1"/>
</dbReference>
<dbReference type="GO" id="GO:0051301">
    <property type="term" value="P:cell division"/>
    <property type="evidence" value="ECO:0007669"/>
    <property type="project" value="UniProtKB-KW"/>
</dbReference>
<dbReference type="CDD" id="cd07901">
    <property type="entry name" value="Adenylation_DNA_ligase_Arch_LigB"/>
    <property type="match status" value="1"/>
</dbReference>
<feature type="binding site" evidence="14">
    <location>
        <position position="247"/>
    </location>
    <ligand>
        <name>ATP</name>
        <dbReference type="ChEBI" id="CHEBI:30616"/>
    </ligand>
</feature>
<dbReference type="GO" id="GO:0003677">
    <property type="term" value="F:DNA binding"/>
    <property type="evidence" value="ECO:0007669"/>
    <property type="project" value="InterPro"/>
</dbReference>
<dbReference type="GO" id="GO:0006281">
    <property type="term" value="P:DNA repair"/>
    <property type="evidence" value="ECO:0007669"/>
    <property type="project" value="UniProtKB-UniRule"/>
</dbReference>
<evidence type="ECO:0000256" key="11">
    <source>
        <dbReference type="ARBA" id="ARBA00023172"/>
    </source>
</evidence>
<evidence type="ECO:0000256" key="2">
    <source>
        <dbReference type="ARBA" id="ARBA00013308"/>
    </source>
</evidence>
<evidence type="ECO:0000256" key="13">
    <source>
        <dbReference type="ARBA" id="ARBA00023306"/>
    </source>
</evidence>
<evidence type="ECO:0000256" key="9">
    <source>
        <dbReference type="ARBA" id="ARBA00022840"/>
    </source>
</evidence>
<proteinExistence type="inferred from homology"/>
<dbReference type="InterPro" id="IPR012310">
    <property type="entry name" value="DNA_ligase_ATP-dep_cent"/>
</dbReference>
<reference evidence="17 18" key="1">
    <citation type="journal article" date="2016" name="Nat. Microbiol.">
        <title>Genomic inference of the metabolism of cosmopolitan subsurface Archaea, Hadesarchaea.</title>
        <authorList>
            <person name="Baker B.J."/>
            <person name="Saw J.H."/>
            <person name="Lind A.E."/>
            <person name="Lazar C.S."/>
            <person name="Hinrichs K.-U."/>
            <person name="Teske A.P."/>
            <person name="Ettema T.J."/>
        </authorList>
    </citation>
    <scope>NUCLEOTIDE SEQUENCE [LARGE SCALE GENOMIC DNA]</scope>
</reference>
<accession>A0A147JTA8</accession>